<proteinExistence type="predicted"/>
<gene>
    <name evidence="1" type="ORF">TVAG_305380</name>
</gene>
<dbReference type="InParanoid" id="A2ERB2"/>
<dbReference type="AlphaFoldDB" id="A2ERB2"/>
<reference evidence="1" key="1">
    <citation type="submission" date="2006-10" db="EMBL/GenBank/DDBJ databases">
        <authorList>
            <person name="Amadeo P."/>
            <person name="Zhao Q."/>
            <person name="Wortman J."/>
            <person name="Fraser-Liggett C."/>
            <person name="Carlton J."/>
        </authorList>
    </citation>
    <scope>NUCLEOTIDE SEQUENCE</scope>
    <source>
        <strain evidence="1">G3</strain>
    </source>
</reference>
<dbReference type="OrthoDB" id="3596986at2759"/>
<accession>A2ERB2</accession>
<reference evidence="1" key="2">
    <citation type="journal article" date="2007" name="Science">
        <title>Draft genome sequence of the sexually transmitted pathogen Trichomonas vaginalis.</title>
        <authorList>
            <person name="Carlton J.M."/>
            <person name="Hirt R.P."/>
            <person name="Silva J.C."/>
            <person name="Delcher A.L."/>
            <person name="Schatz M."/>
            <person name="Zhao Q."/>
            <person name="Wortman J.R."/>
            <person name="Bidwell S.L."/>
            <person name="Alsmark U.C.M."/>
            <person name="Besteiro S."/>
            <person name="Sicheritz-Ponten T."/>
            <person name="Noel C.J."/>
            <person name="Dacks J.B."/>
            <person name="Foster P.G."/>
            <person name="Simillion C."/>
            <person name="Van de Peer Y."/>
            <person name="Miranda-Saavedra D."/>
            <person name="Barton G.J."/>
            <person name="Westrop G.D."/>
            <person name="Mueller S."/>
            <person name="Dessi D."/>
            <person name="Fiori P.L."/>
            <person name="Ren Q."/>
            <person name="Paulsen I."/>
            <person name="Zhang H."/>
            <person name="Bastida-Corcuera F.D."/>
            <person name="Simoes-Barbosa A."/>
            <person name="Brown M.T."/>
            <person name="Hayes R.D."/>
            <person name="Mukherjee M."/>
            <person name="Okumura C.Y."/>
            <person name="Schneider R."/>
            <person name="Smith A.J."/>
            <person name="Vanacova S."/>
            <person name="Villalvazo M."/>
            <person name="Haas B.J."/>
            <person name="Pertea M."/>
            <person name="Feldblyum T.V."/>
            <person name="Utterback T.R."/>
            <person name="Shu C.L."/>
            <person name="Osoegawa K."/>
            <person name="de Jong P.J."/>
            <person name="Hrdy I."/>
            <person name="Horvathova L."/>
            <person name="Zubacova Z."/>
            <person name="Dolezal P."/>
            <person name="Malik S.B."/>
            <person name="Logsdon J.M. Jr."/>
            <person name="Henze K."/>
            <person name="Gupta A."/>
            <person name="Wang C.C."/>
            <person name="Dunne R.L."/>
            <person name="Upcroft J.A."/>
            <person name="Upcroft P."/>
            <person name="White O."/>
            <person name="Salzberg S.L."/>
            <person name="Tang P."/>
            <person name="Chiu C.-H."/>
            <person name="Lee Y.-S."/>
            <person name="Embley T.M."/>
            <person name="Coombs G.H."/>
            <person name="Mottram J.C."/>
            <person name="Tachezy J."/>
            <person name="Fraser-Liggett C.M."/>
            <person name="Johnson P.J."/>
        </authorList>
    </citation>
    <scope>NUCLEOTIDE SEQUENCE [LARGE SCALE GENOMIC DNA]</scope>
    <source>
        <strain evidence="1">G3</strain>
    </source>
</reference>
<organism evidence="1 2">
    <name type="scientific">Trichomonas vaginalis (strain ATCC PRA-98 / G3)</name>
    <dbReference type="NCBI Taxonomy" id="412133"/>
    <lineage>
        <taxon>Eukaryota</taxon>
        <taxon>Metamonada</taxon>
        <taxon>Parabasalia</taxon>
        <taxon>Trichomonadida</taxon>
        <taxon>Trichomonadidae</taxon>
        <taxon>Trichomonas</taxon>
    </lineage>
</organism>
<evidence type="ECO:0000313" key="2">
    <source>
        <dbReference type="Proteomes" id="UP000001542"/>
    </source>
</evidence>
<dbReference type="VEuPathDB" id="TrichDB:TVAG_305380"/>
<dbReference type="Proteomes" id="UP000001542">
    <property type="component" value="Unassembled WGS sequence"/>
</dbReference>
<keyword evidence="2" id="KW-1185">Reference proteome</keyword>
<protein>
    <submittedName>
        <fullName evidence="1">Uncharacterized protein</fullName>
    </submittedName>
</protein>
<dbReference type="VEuPathDB" id="TrichDB:TVAGG3_1003850"/>
<dbReference type="KEGG" id="tva:4762680"/>
<dbReference type="RefSeq" id="XP_001317011.1">
    <property type="nucleotide sequence ID" value="XM_001316976.1"/>
</dbReference>
<name>A2ERB2_TRIV3</name>
<evidence type="ECO:0000313" key="1">
    <source>
        <dbReference type="EMBL" id="EAY04788.1"/>
    </source>
</evidence>
<sequence>MEETKKVPQADVESFDAIEYKTGFNIDTLKPQIGNIFQFFIPNTLFIPLSPQNANKQQPHQFPIWGSTHYTPNSDLTAIAAHTGALFIQKSKSAIRRRFCTIKNFYEVQNCSESDYTKIAQITEIPLDLTVKGVVLQILIDNSPTSYPSVLRNGIKSQELNQVSAYAIRVSNFFVISMYDDMPNLVSPEEYVRKQAVVPSYKFSVTGEVGIVYKPHMFLQIFSRFNVVNGFFNTNRLFFDIGRNRYEIKYKSATKFQLIQFDDAPTLNILKRKTDASELGDILEDDIELSEFSVTSKGIIIRKESYDPVDTILIAQTYNRYSQFLNA</sequence>
<dbReference type="EMBL" id="DS113465">
    <property type="protein sequence ID" value="EAY04788.1"/>
    <property type="molecule type" value="Genomic_DNA"/>
</dbReference>